<dbReference type="PANTHER" id="PTHR30451">
    <property type="entry name" value="OUTER MEMBRANE USHER PROTEIN"/>
    <property type="match status" value="1"/>
</dbReference>
<dbReference type="RefSeq" id="WP_103777162.1">
    <property type="nucleotide sequence ID" value="NZ_PQLX01000005.1"/>
</dbReference>
<dbReference type="Pfam" id="PF00577">
    <property type="entry name" value="Usher"/>
    <property type="match status" value="1"/>
</dbReference>
<dbReference type="GO" id="GO:0015473">
    <property type="term" value="F:fimbrial usher porin activity"/>
    <property type="evidence" value="ECO:0007669"/>
    <property type="project" value="InterPro"/>
</dbReference>
<evidence type="ECO:0000256" key="2">
    <source>
        <dbReference type="ARBA" id="ARBA00008064"/>
    </source>
</evidence>
<evidence type="ECO:0000259" key="13">
    <source>
        <dbReference type="Pfam" id="PF13954"/>
    </source>
</evidence>
<keyword evidence="5 11" id="KW-1029">Fimbrium biogenesis</keyword>
<dbReference type="Pfam" id="PF13953">
    <property type="entry name" value="PapC_C"/>
    <property type="match status" value="1"/>
</dbReference>
<dbReference type="InterPro" id="IPR037224">
    <property type="entry name" value="PapC_N_sf"/>
</dbReference>
<dbReference type="Gene3D" id="2.60.40.2610">
    <property type="entry name" value="Outer membrane usher protein FimD, plug domain"/>
    <property type="match status" value="1"/>
</dbReference>
<accession>A0A2S4RVZ0</accession>
<name>A0A2S4RVZ0_CITAM</name>
<feature type="domain" description="PapC N-terminal" evidence="13">
    <location>
        <begin position="42"/>
        <end position="190"/>
    </location>
</feature>
<keyword evidence="4" id="KW-1134">Transmembrane beta strand</keyword>
<dbReference type="GO" id="GO:0009279">
    <property type="term" value="C:cell outer membrane"/>
    <property type="evidence" value="ECO:0007669"/>
    <property type="project" value="UniProtKB-SubCell"/>
</dbReference>
<dbReference type="InterPro" id="IPR025885">
    <property type="entry name" value="PapC_N"/>
</dbReference>
<dbReference type="InterPro" id="IPR042186">
    <property type="entry name" value="FimD_plug_dom"/>
</dbReference>
<dbReference type="InterPro" id="IPR000015">
    <property type="entry name" value="Fimb_usher"/>
</dbReference>
<dbReference type="GO" id="GO:0009297">
    <property type="term" value="P:pilus assembly"/>
    <property type="evidence" value="ECO:0007669"/>
    <property type="project" value="InterPro"/>
</dbReference>
<dbReference type="SUPFAM" id="SSF141729">
    <property type="entry name" value="FimD N-terminal domain-like"/>
    <property type="match status" value="1"/>
</dbReference>
<evidence type="ECO:0000256" key="9">
    <source>
        <dbReference type="ARBA" id="ARBA00023157"/>
    </source>
</evidence>
<evidence type="ECO:0000256" key="3">
    <source>
        <dbReference type="ARBA" id="ARBA00022448"/>
    </source>
</evidence>
<reference evidence="14 15" key="1">
    <citation type="submission" date="2018-01" db="EMBL/GenBank/DDBJ databases">
        <title>Complete genome sequences of 14 Citrobacter spp. isolated from plant in Canada.</title>
        <authorList>
            <person name="Bhandare S.G."/>
            <person name="Colavecchio A."/>
            <person name="Jeukens J."/>
            <person name="Emond-Rheault J.-G."/>
            <person name="Freschi L."/>
            <person name="Hamel J."/>
            <person name="Kukavica-Ibrulj I."/>
            <person name="Levesque R."/>
            <person name="Goodridge L."/>
        </authorList>
    </citation>
    <scope>NUCLEOTIDE SEQUENCE [LARGE SCALE GENOMIC DNA]</scope>
    <source>
        <strain evidence="14 15">S1285</strain>
    </source>
</reference>
<dbReference type="FunFam" id="2.60.40.2610:FF:000001">
    <property type="entry name" value="Outer membrane fimbrial usher protein"/>
    <property type="match status" value="1"/>
</dbReference>
<evidence type="ECO:0000256" key="8">
    <source>
        <dbReference type="ARBA" id="ARBA00023136"/>
    </source>
</evidence>
<keyword evidence="6 11" id="KW-0812">Transmembrane</keyword>
<organism evidence="14 15">
    <name type="scientific">Citrobacter amalonaticus</name>
    <dbReference type="NCBI Taxonomy" id="35703"/>
    <lineage>
        <taxon>Bacteria</taxon>
        <taxon>Pseudomonadati</taxon>
        <taxon>Pseudomonadota</taxon>
        <taxon>Gammaproteobacteria</taxon>
        <taxon>Enterobacterales</taxon>
        <taxon>Enterobacteriaceae</taxon>
        <taxon>Citrobacter</taxon>
    </lineage>
</organism>
<dbReference type="OrthoDB" id="6554712at2"/>
<keyword evidence="7" id="KW-0732">Signal</keyword>
<dbReference type="Gene3D" id="2.60.40.3110">
    <property type="match status" value="1"/>
</dbReference>
<dbReference type="PROSITE" id="PS01151">
    <property type="entry name" value="FIMBRIAL_USHER"/>
    <property type="match status" value="1"/>
</dbReference>
<feature type="domain" description="PapC-like C-terminal" evidence="12">
    <location>
        <begin position="776"/>
        <end position="842"/>
    </location>
</feature>
<dbReference type="Gene3D" id="3.10.20.410">
    <property type="match status" value="1"/>
</dbReference>
<evidence type="ECO:0000259" key="12">
    <source>
        <dbReference type="Pfam" id="PF13953"/>
    </source>
</evidence>
<evidence type="ECO:0000313" key="14">
    <source>
        <dbReference type="EMBL" id="POU64525.1"/>
    </source>
</evidence>
<dbReference type="InterPro" id="IPR043142">
    <property type="entry name" value="PapC-like_C_sf"/>
</dbReference>
<comment type="similarity">
    <text evidence="2 11">Belongs to the fimbrial export usher family.</text>
</comment>
<gene>
    <name evidence="14" type="ORF">C3430_15195</name>
</gene>
<dbReference type="FunFam" id="2.60.40.3110:FF:000001">
    <property type="entry name" value="Putative fimbrial outer membrane usher"/>
    <property type="match status" value="1"/>
</dbReference>
<dbReference type="Proteomes" id="UP000237003">
    <property type="component" value="Unassembled WGS sequence"/>
</dbReference>
<dbReference type="EMBL" id="PQLX01000005">
    <property type="protein sequence ID" value="POU64525.1"/>
    <property type="molecule type" value="Genomic_DNA"/>
</dbReference>
<comment type="caution">
    <text evidence="14">The sequence shown here is derived from an EMBL/GenBank/DDBJ whole genome shotgun (WGS) entry which is preliminary data.</text>
</comment>
<evidence type="ECO:0000256" key="4">
    <source>
        <dbReference type="ARBA" id="ARBA00022452"/>
    </source>
</evidence>
<evidence type="ECO:0000256" key="7">
    <source>
        <dbReference type="ARBA" id="ARBA00022729"/>
    </source>
</evidence>
<evidence type="ECO:0000256" key="10">
    <source>
        <dbReference type="ARBA" id="ARBA00023237"/>
    </source>
</evidence>
<proteinExistence type="inferred from homology"/>
<dbReference type="Pfam" id="PF13954">
    <property type="entry name" value="PapC_N"/>
    <property type="match status" value="1"/>
</dbReference>
<dbReference type="FunFam" id="3.10.20.410:FF:000001">
    <property type="entry name" value="Fimbrial outer membrane usher protein"/>
    <property type="match status" value="1"/>
</dbReference>
<dbReference type="AlphaFoldDB" id="A0A2S4RVZ0"/>
<dbReference type="PANTHER" id="PTHR30451:SF21">
    <property type="entry name" value="FIMBRIAL USHER DOMAIN-CONTAINING PROTEIN YDET-RELATED"/>
    <property type="match status" value="1"/>
</dbReference>
<keyword evidence="9" id="KW-1015">Disulfide bond</keyword>
<keyword evidence="10 11" id="KW-0998">Cell outer membrane</keyword>
<comment type="subcellular location">
    <subcellularLocation>
        <location evidence="1 11">Cell outer membrane</location>
        <topology evidence="1 11">Multi-pass membrane protein</topology>
    </subcellularLocation>
</comment>
<keyword evidence="8 11" id="KW-0472">Membrane</keyword>
<evidence type="ECO:0000256" key="6">
    <source>
        <dbReference type="ARBA" id="ARBA00022692"/>
    </source>
</evidence>
<dbReference type="Gene3D" id="2.60.40.2070">
    <property type="match status" value="1"/>
</dbReference>
<keyword evidence="3 11" id="KW-0813">Transport</keyword>
<evidence type="ECO:0000256" key="1">
    <source>
        <dbReference type="ARBA" id="ARBA00004571"/>
    </source>
</evidence>
<evidence type="ECO:0000313" key="15">
    <source>
        <dbReference type="Proteomes" id="UP000237003"/>
    </source>
</evidence>
<dbReference type="InterPro" id="IPR018030">
    <property type="entry name" value="Fimbrial_membr_usher_CS"/>
</dbReference>
<evidence type="ECO:0000256" key="5">
    <source>
        <dbReference type="ARBA" id="ARBA00022558"/>
    </source>
</evidence>
<dbReference type="InterPro" id="IPR025949">
    <property type="entry name" value="PapC-like_C"/>
</dbReference>
<evidence type="ECO:0000256" key="11">
    <source>
        <dbReference type="RuleBase" id="RU003884"/>
    </source>
</evidence>
<sequence length="863" mass="94889">MRSPKNLREYPQPNNIGRLIYLFSAPFLLLNLTTFASHAREYFNPLMLEIDNPHQGKTDLSVFEEENGQAPGIYRVDISVNNQFQETREVEFSMQPGPDGKALLSPCLSVSQLSAMGVKTALFPDLGDAAAPCARLDAIPQASAEFRFSAQQLLLSIPQAAIVMNPRDYVPETQWDDGITALLLNYSVNGASTRARDRSGTDSTTQYANLRPGMNIGPWRLRNYTTFQRDNNGRDSWDTVYTYLSRDIRVLKSQLVLGDSASPSDIFDSVPFRGAQLASDEEMIPDSMKGYAPAIKGIARTNAQVIIRQNGYVIYQSYVAPGAFEINDMYATGGSGDLYVTIKEDNGSEQNLVVPFASLPVLQREQRLKYSLTSGQYRSYDRSVEKTPFSQATLIYGLPRGFTLYGGGQFADHYQSLALGVGKNLGEIGAISLDVTQGWSKIQNQPKERGQSWRIRYSKNIVETGTNFAIAGYRYSTDGYYTLAEVMDTWRGGSNPTFFERRRNRTELSLSQNLWERAGSLSLSLINEDYWNSGRTLRSMSAGYNNSWNGISYGFNYSYNINSTSRSGRSGKEKVYERDQVFSLNVSIPLSHWLSNTHASWNVSSSQKGDTNHTVGLNGTTLEGNNLNWSIQQSYGSQGTGNGGNLNADYRGTYAEVTAGYAYDKNSQRLNYGLQGGIVAHASGVTFGQPLGETMALVQAPGASGVGVSNQSGVKTDWRGYAIVPYTSPYRKNQVQLNTLTLPDNVELMQTTRNVVPTRGAVVQASFNASVGQRVMMTLLLQGGMPVPFGATVSDTAQKSAQAFIVGDGGQVYLTGLADSGKLRVKWGKGAEQQCQVNYSLDKATPENSGIQIINGQCREMGY</sequence>
<protein>
    <submittedName>
        <fullName evidence="14">Fimbrial assembly protein</fullName>
    </submittedName>
</protein>